<dbReference type="InterPro" id="IPR011055">
    <property type="entry name" value="Dup_hybrid_motif"/>
</dbReference>
<sequence>MIISPPFLPDGDVTQSQSSDDFVDGLMMKTGEGNFPISYYLQWHGGIHLKAPSSKSLVRAIADGKVLYVRQPTAKPEDYPTLEKHPLYNDLDGWTDNGCVVIQHDTEIGEDLSVTFYSIYMHLGSIEATVKQGADIHRKEKLGKAGIISDQEDQIHFEIVADEANTKKFIGDLAFTAPNYHISKESAEKAFQAQNGRTDACFGSMYFFVPRGASICEHSIIEEDKVVPVKNKRTGVVSNKTIKVKKNVYLPKKQDNGTDFTIGQDLYVEMAFDKGKCTFTSYDMDGQPLVGDPVVTQGDSSYTDAVHEYNLYKASLALYPSKPTAGFELLRFGRVIGDEDFEAPTTITHFREIQTAKGKYWVDLNKPYIKKYSDADLPYWKGWGVVSDDTDGDGRCDSTIVTSILAKKWTELSQGGSLNHIDSNQRAKDEWYVLTNDATIKEKLKRIFYKFPTEWSMTDFDTRYAWVKQDIYENAEKPFEKFKNFAQALAFWDEAGIPIDKTHWHFPPIEFIKHFRKCSWLSNNELTQILPTKIDGKIYIDQSNMIRNDVIKNNINKVFRKYCVTTPLRIASFLANAFEESAWVTTFSEGIIYRSRPWETKWYPPWNGRGFIQLTHPYNYSGYWEFRGRNISQKFKDFVKTYQYIEKHYHTKVVDPDFAPHKTDNRRFHNAPIQDDYVDATQHINNAVDLKQYQTWRDDLARQALKDPIDSAGFYWVLNNISKYADESHSLTINSGTQIYYTSKACKDVASVVNAGSVSQHPENSVNGFIKRCYAYGYALSVLTEKKFPNSNGILLEIPEGYRQRGIHGENLPNSTPKAKSHKKK</sequence>
<dbReference type="SUPFAM" id="SSF51261">
    <property type="entry name" value="Duplicated hybrid motif"/>
    <property type="match status" value="1"/>
</dbReference>
<proteinExistence type="predicted"/>
<evidence type="ECO:0000313" key="2">
    <source>
        <dbReference type="EMBL" id="MDI2113923.1"/>
    </source>
</evidence>
<dbReference type="SUPFAM" id="SSF53955">
    <property type="entry name" value="Lysozyme-like"/>
    <property type="match status" value="1"/>
</dbReference>
<dbReference type="Gene3D" id="2.70.70.10">
    <property type="entry name" value="Glucose Permease (Domain IIA)"/>
    <property type="match status" value="1"/>
</dbReference>
<evidence type="ECO:0000313" key="3">
    <source>
        <dbReference type="Proteomes" id="UP001431775"/>
    </source>
</evidence>
<comment type="caution">
    <text evidence="2">The sequence shown here is derived from an EMBL/GenBank/DDBJ whole genome shotgun (WGS) entry which is preliminary data.</text>
</comment>
<evidence type="ECO:0000256" key="1">
    <source>
        <dbReference type="SAM" id="MobiDB-lite"/>
    </source>
</evidence>
<gene>
    <name evidence="2" type="ORF">QJV33_11645</name>
</gene>
<accession>A0ABT6QAI9</accession>
<dbReference type="InterPro" id="IPR023346">
    <property type="entry name" value="Lysozyme-like_dom_sf"/>
</dbReference>
<dbReference type="Gene3D" id="1.10.530.10">
    <property type="match status" value="1"/>
</dbReference>
<organism evidence="2 3">
    <name type="scientific">Commensalibacter nepenthis</name>
    <dbReference type="NCBI Taxonomy" id="3043872"/>
    <lineage>
        <taxon>Bacteria</taxon>
        <taxon>Pseudomonadati</taxon>
        <taxon>Pseudomonadota</taxon>
        <taxon>Alphaproteobacteria</taxon>
        <taxon>Acetobacterales</taxon>
        <taxon>Acetobacteraceae</taxon>
    </lineage>
</organism>
<dbReference type="CDD" id="cd12797">
    <property type="entry name" value="M23_peptidase"/>
    <property type="match status" value="1"/>
</dbReference>
<name>A0ABT6QAI9_9PROT</name>
<dbReference type="EMBL" id="JASBAN010000005">
    <property type="protein sequence ID" value="MDI2113923.1"/>
    <property type="molecule type" value="Genomic_DNA"/>
</dbReference>
<reference evidence="2" key="1">
    <citation type="submission" date="2023-05" db="EMBL/GenBank/DDBJ databases">
        <title>Whole genome sequence of Commensalibacter sp.</title>
        <authorList>
            <person name="Charoenyingcharoen P."/>
            <person name="Yukphan P."/>
        </authorList>
    </citation>
    <scope>NUCLEOTIDE SEQUENCE</scope>
    <source>
        <strain evidence="2">TBRC 10068</strain>
    </source>
</reference>
<dbReference type="Proteomes" id="UP001431775">
    <property type="component" value="Unassembled WGS sequence"/>
</dbReference>
<keyword evidence="3" id="KW-1185">Reference proteome</keyword>
<dbReference type="RefSeq" id="WP_281463574.1">
    <property type="nucleotide sequence ID" value="NZ_JASBAN010000005.1"/>
</dbReference>
<protein>
    <submittedName>
        <fullName evidence="2">M23 family metallopeptidase</fullName>
    </submittedName>
</protein>
<feature type="region of interest" description="Disordered" evidence="1">
    <location>
        <begin position="806"/>
        <end position="825"/>
    </location>
</feature>